<evidence type="ECO:0000256" key="3">
    <source>
        <dbReference type="ARBA" id="ARBA00022801"/>
    </source>
</evidence>
<dbReference type="SUPFAM" id="SSF53098">
    <property type="entry name" value="Ribonuclease H-like"/>
    <property type="match status" value="1"/>
</dbReference>
<dbReference type="PANTHER" id="PTHR42648">
    <property type="entry name" value="TRANSPOSASE, PUTATIVE-RELATED"/>
    <property type="match status" value="1"/>
</dbReference>
<dbReference type="InterPro" id="IPR012337">
    <property type="entry name" value="RNaseH-like_sf"/>
</dbReference>
<dbReference type="Pfam" id="PF07727">
    <property type="entry name" value="RVT_2"/>
    <property type="match status" value="1"/>
</dbReference>
<protein>
    <recommendedName>
        <fullName evidence="4">Integrase catalytic domain-containing protein</fullName>
    </recommendedName>
</protein>
<evidence type="ECO:0000313" key="6">
    <source>
        <dbReference type="Proteomes" id="UP000077202"/>
    </source>
</evidence>
<dbReference type="InterPro" id="IPR001584">
    <property type="entry name" value="Integrase_cat-core"/>
</dbReference>
<dbReference type="Pfam" id="PF22936">
    <property type="entry name" value="Pol_BBD"/>
    <property type="match status" value="1"/>
</dbReference>
<proteinExistence type="predicted"/>
<dbReference type="Proteomes" id="UP000077202">
    <property type="component" value="Unassembled WGS sequence"/>
</dbReference>
<name>A0A176WD89_MARPO</name>
<dbReference type="PROSITE" id="PS50994">
    <property type="entry name" value="INTEGRASE"/>
    <property type="match status" value="1"/>
</dbReference>
<keyword evidence="6" id="KW-1185">Reference proteome</keyword>
<dbReference type="GO" id="GO:0008233">
    <property type="term" value="F:peptidase activity"/>
    <property type="evidence" value="ECO:0007669"/>
    <property type="project" value="UniProtKB-KW"/>
</dbReference>
<evidence type="ECO:0000313" key="5">
    <source>
        <dbReference type="EMBL" id="OAE30591.1"/>
    </source>
</evidence>
<sequence length="400" mass="46281">MVEKDSSYGNDYVLSMDDITHQSDVWVLDFEAYYHICSYRELFSSNCQTDGGSVHMTNGAVCKVIAIGSVRFKNHDGKTCTLNEVRHVPRITMNLISLNLLHKKSFSFKGEGGDLCVYKDLKVLFKGIKDNTLYVLQGSAITGYFLSIIDDYSRMICIFVMKHKSDAFGKFKEWKTLMENQKEKKMKKLRTDDGLEFCSSEFDEFCKDQGIARHHIVRGTPQQNETKEQELEESEEDIPLEELVHESFAARRTLRDKKLPTRLKKDYLVGYVLQVAENVEDKPSTYRAAITCSESAQWIAAMEKGMESLSKNSTWELNIKDIRELKSSLNAEFEMKDLGIAWKILEVEIYRDREISKLFLSQKRYIRKILHRFGMQTAKSKDTPMESNIKLGMYTIQTEE</sequence>
<keyword evidence="1" id="KW-0645">Protease</keyword>
<dbReference type="InterPro" id="IPR013103">
    <property type="entry name" value="RVT_2"/>
</dbReference>
<dbReference type="GO" id="GO:0015074">
    <property type="term" value="P:DNA integration"/>
    <property type="evidence" value="ECO:0007669"/>
    <property type="project" value="InterPro"/>
</dbReference>
<dbReference type="AlphaFoldDB" id="A0A176WD89"/>
<dbReference type="GO" id="GO:0046872">
    <property type="term" value="F:metal ion binding"/>
    <property type="evidence" value="ECO:0007669"/>
    <property type="project" value="UniProtKB-KW"/>
</dbReference>
<dbReference type="EMBL" id="LVLJ01001298">
    <property type="protein sequence ID" value="OAE30591.1"/>
    <property type="molecule type" value="Genomic_DNA"/>
</dbReference>
<accession>A0A176WD89</accession>
<reference evidence="5" key="1">
    <citation type="submission" date="2016-03" db="EMBL/GenBank/DDBJ databases">
        <title>Mechanisms controlling the formation of the plant cell surface in tip-growing cells are functionally conserved among land plants.</title>
        <authorList>
            <person name="Honkanen S."/>
            <person name="Jones V.A."/>
            <person name="Morieri G."/>
            <person name="Champion C."/>
            <person name="Hetherington A.J."/>
            <person name="Kelly S."/>
            <person name="Saint-Marcoux D."/>
            <person name="Proust H."/>
            <person name="Prescott H."/>
            <person name="Dolan L."/>
        </authorList>
    </citation>
    <scope>NUCLEOTIDE SEQUENCE [LARGE SCALE GENOMIC DNA]</scope>
    <source>
        <tissue evidence="5">Whole gametophyte</tissue>
    </source>
</reference>
<dbReference type="GO" id="GO:0003676">
    <property type="term" value="F:nucleic acid binding"/>
    <property type="evidence" value="ECO:0007669"/>
    <property type="project" value="InterPro"/>
</dbReference>
<evidence type="ECO:0000256" key="2">
    <source>
        <dbReference type="ARBA" id="ARBA00022723"/>
    </source>
</evidence>
<dbReference type="InterPro" id="IPR039537">
    <property type="entry name" value="Retrotran_Ty1/copia-like"/>
</dbReference>
<keyword evidence="2" id="KW-0479">Metal-binding</keyword>
<comment type="caution">
    <text evidence="5">The sequence shown here is derived from an EMBL/GenBank/DDBJ whole genome shotgun (WGS) entry which is preliminary data.</text>
</comment>
<dbReference type="GO" id="GO:0006508">
    <property type="term" value="P:proteolysis"/>
    <property type="evidence" value="ECO:0007669"/>
    <property type="project" value="UniProtKB-KW"/>
</dbReference>
<dbReference type="InterPro" id="IPR054722">
    <property type="entry name" value="PolX-like_BBD"/>
</dbReference>
<dbReference type="InterPro" id="IPR036397">
    <property type="entry name" value="RNaseH_sf"/>
</dbReference>
<dbReference type="Gene3D" id="3.30.420.10">
    <property type="entry name" value="Ribonuclease H-like superfamily/Ribonuclease H"/>
    <property type="match status" value="1"/>
</dbReference>
<dbReference type="PANTHER" id="PTHR42648:SF31">
    <property type="entry name" value="RNA-DIRECTED DNA POLYMERASE"/>
    <property type="match status" value="1"/>
</dbReference>
<evidence type="ECO:0000256" key="1">
    <source>
        <dbReference type="ARBA" id="ARBA00022670"/>
    </source>
</evidence>
<keyword evidence="3" id="KW-0378">Hydrolase</keyword>
<organism evidence="5 6">
    <name type="scientific">Marchantia polymorpha subsp. ruderalis</name>
    <dbReference type="NCBI Taxonomy" id="1480154"/>
    <lineage>
        <taxon>Eukaryota</taxon>
        <taxon>Viridiplantae</taxon>
        <taxon>Streptophyta</taxon>
        <taxon>Embryophyta</taxon>
        <taxon>Marchantiophyta</taxon>
        <taxon>Marchantiopsida</taxon>
        <taxon>Marchantiidae</taxon>
        <taxon>Marchantiales</taxon>
        <taxon>Marchantiaceae</taxon>
        <taxon>Marchantia</taxon>
    </lineage>
</organism>
<feature type="domain" description="Integrase catalytic" evidence="4">
    <location>
        <begin position="118"/>
        <end position="229"/>
    </location>
</feature>
<dbReference type="Pfam" id="PF00665">
    <property type="entry name" value="rve"/>
    <property type="match status" value="1"/>
</dbReference>
<evidence type="ECO:0000259" key="4">
    <source>
        <dbReference type="PROSITE" id="PS50994"/>
    </source>
</evidence>
<gene>
    <name evidence="5" type="ORF">AXG93_40s1190</name>
</gene>